<evidence type="ECO:0000313" key="1">
    <source>
        <dbReference type="EMBL" id="NMP32964.1"/>
    </source>
</evidence>
<dbReference type="Gene3D" id="2.130.10.10">
    <property type="entry name" value="YVTN repeat-like/Quinoprotein amine dehydrogenase"/>
    <property type="match status" value="1"/>
</dbReference>
<organism evidence="1 2">
    <name type="scientific">Thalassotalea algicola</name>
    <dbReference type="NCBI Taxonomy" id="2716224"/>
    <lineage>
        <taxon>Bacteria</taxon>
        <taxon>Pseudomonadati</taxon>
        <taxon>Pseudomonadota</taxon>
        <taxon>Gammaproteobacteria</taxon>
        <taxon>Alteromonadales</taxon>
        <taxon>Colwelliaceae</taxon>
        <taxon>Thalassotalea</taxon>
    </lineage>
</organism>
<dbReference type="RefSeq" id="WP_169076282.1">
    <property type="nucleotide sequence ID" value="NZ_JABBXH010000005.1"/>
</dbReference>
<dbReference type="InterPro" id="IPR011044">
    <property type="entry name" value="Quino_amine_DH_bsu"/>
</dbReference>
<keyword evidence="2" id="KW-1185">Reference proteome</keyword>
<dbReference type="SUPFAM" id="SSF101898">
    <property type="entry name" value="NHL repeat"/>
    <property type="match status" value="1"/>
</dbReference>
<dbReference type="EMBL" id="JABBXH010000005">
    <property type="protein sequence ID" value="NMP32964.1"/>
    <property type="molecule type" value="Genomic_DNA"/>
</dbReference>
<dbReference type="Proteomes" id="UP000568664">
    <property type="component" value="Unassembled WGS sequence"/>
</dbReference>
<proteinExistence type="predicted"/>
<dbReference type="InterPro" id="IPR051200">
    <property type="entry name" value="Host-pathogen_enzymatic-act"/>
</dbReference>
<reference evidence="1 2" key="1">
    <citation type="submission" date="2020-04" db="EMBL/GenBank/DDBJ databases">
        <title>Thalassotalea sp. M1531, isolated from the surface of marine red alga.</title>
        <authorList>
            <person name="Pang L."/>
            <person name="Lu D.-C."/>
        </authorList>
    </citation>
    <scope>NUCLEOTIDE SEQUENCE [LARGE SCALE GENOMIC DNA]</scope>
    <source>
        <strain evidence="1 2">M1531</strain>
    </source>
</reference>
<comment type="caution">
    <text evidence="1">The sequence shown here is derived from an EMBL/GenBank/DDBJ whole genome shotgun (WGS) entry which is preliminary data.</text>
</comment>
<sequence length="650" mass="71099">MAPKVEITFPISSAKTDASTLTIKGTATEDDGIADIVIEGVSADISQTNSTIQWQAKIPVKKSFKQNINIQTQSSNGHRNNKAGQFSLSSLDLPYMFTIDNENHRLIGYSSGIMVLNLSDGTASTLSVGNISGSHITYNNSLSLAITASSYGGSLKASAVSLTSNSGVSLFNYDMKQNNPEIDYSLLEDMLHVEPQNATYFLVRLRSARTKLAIYKYSFDNDKLSLYMSTDKLDDFYHNGAQVGQGRLAFFNGLLYFTGLDDLILTIANEGETPELAKRTYNSPLKSINIHSITGLAYLIDSSGVIELNIATGELTRISNEADEANLKIGYFRHSQIDEQNNELMVLDLSTDTLIEINLSTGERKETFKNGIGEGRKLTTPTDIAYSKKNKKLYIGESESKMLYSINLSTGDRSPLSNLSVYGAINDILIDDESQQLYVLLSNNVHLFDLATKTITELINVKSSNYYRGTFTGFDLDKANNKLLITDTENSSLMALDLSTKVLNTLTSGFGNNKDGNSSTTDVKINSTNNIAYVLSQSLGAIFSVNLSNNDKSIILDSCLSSYNEEILAPGDWGVEQLFLDEDNQVLYVVGSASLAIYNIESNTCAAPRAGLANSFFDITSTSKDQLVGTYFNVVKQLDLKNGEHVIISK</sequence>
<evidence type="ECO:0000313" key="2">
    <source>
        <dbReference type="Proteomes" id="UP000568664"/>
    </source>
</evidence>
<dbReference type="InterPro" id="IPR015943">
    <property type="entry name" value="WD40/YVTN_repeat-like_dom_sf"/>
</dbReference>
<dbReference type="SUPFAM" id="SSF50969">
    <property type="entry name" value="YVTN repeat-like/Quinoprotein amine dehydrogenase"/>
    <property type="match status" value="1"/>
</dbReference>
<gene>
    <name evidence="1" type="ORF">HII17_15505</name>
</gene>
<name>A0A7Y0LEA7_9GAMM</name>
<accession>A0A7Y0LEA7</accession>
<protein>
    <submittedName>
        <fullName evidence="1">Uncharacterized protein</fullName>
    </submittedName>
</protein>
<dbReference type="PANTHER" id="PTHR47197:SF3">
    <property type="entry name" value="DIHYDRO-HEME D1 DEHYDROGENASE"/>
    <property type="match status" value="1"/>
</dbReference>
<dbReference type="AlphaFoldDB" id="A0A7Y0LEA7"/>
<dbReference type="PANTHER" id="PTHR47197">
    <property type="entry name" value="PROTEIN NIRF"/>
    <property type="match status" value="1"/>
</dbReference>